<evidence type="ECO:0000313" key="2">
    <source>
        <dbReference type="Proteomes" id="UP000199306"/>
    </source>
</evidence>
<dbReference type="STRING" id="1079859.SAMN04515674_106142"/>
<evidence type="ECO:0000313" key="1">
    <source>
        <dbReference type="EMBL" id="SFP84986.1"/>
    </source>
</evidence>
<name>A0A1I5TRM2_9BACT</name>
<gene>
    <name evidence="1" type="ORF">SAMN04515674_106142</name>
</gene>
<dbReference type="Proteomes" id="UP000199306">
    <property type="component" value="Unassembled WGS sequence"/>
</dbReference>
<dbReference type="RefSeq" id="WP_092017324.1">
    <property type="nucleotide sequence ID" value="NZ_FOXH01000006.1"/>
</dbReference>
<dbReference type="EMBL" id="FOXH01000006">
    <property type="protein sequence ID" value="SFP84986.1"/>
    <property type="molecule type" value="Genomic_DNA"/>
</dbReference>
<organism evidence="1 2">
    <name type="scientific">Pseudarcicella hirudinis</name>
    <dbReference type="NCBI Taxonomy" id="1079859"/>
    <lineage>
        <taxon>Bacteria</taxon>
        <taxon>Pseudomonadati</taxon>
        <taxon>Bacteroidota</taxon>
        <taxon>Cytophagia</taxon>
        <taxon>Cytophagales</taxon>
        <taxon>Flectobacillaceae</taxon>
        <taxon>Pseudarcicella</taxon>
    </lineage>
</organism>
<dbReference type="AlphaFoldDB" id="A0A1I5TRM2"/>
<keyword evidence="2" id="KW-1185">Reference proteome</keyword>
<reference evidence="1 2" key="1">
    <citation type="submission" date="2016-10" db="EMBL/GenBank/DDBJ databases">
        <authorList>
            <person name="de Groot N.N."/>
        </authorList>
    </citation>
    <scope>NUCLEOTIDE SEQUENCE [LARGE SCALE GENOMIC DNA]</scope>
    <source>
        <strain evidence="2">E92,LMG 26720,CCM 7988</strain>
    </source>
</reference>
<sequence length="59" mass="6641">MNIYFKPEMLTELSGNEMSGIEGGLALPRPFPLPYPTPFPFPKPFPLPDPMPWPLPDTI</sequence>
<proteinExistence type="predicted"/>
<protein>
    <submittedName>
        <fullName evidence="1">Uncharacterized protein</fullName>
    </submittedName>
</protein>
<accession>A0A1I5TRM2</accession>